<dbReference type="Pfam" id="PF22421">
    <property type="entry name" value="SYY_C-terminal"/>
    <property type="match status" value="1"/>
</dbReference>
<evidence type="ECO:0000256" key="7">
    <source>
        <dbReference type="ARBA" id="ARBA00022917"/>
    </source>
</evidence>
<evidence type="ECO:0000256" key="6">
    <source>
        <dbReference type="ARBA" id="ARBA00022884"/>
    </source>
</evidence>
<dbReference type="RefSeq" id="WP_090681216.1">
    <property type="nucleotide sequence ID" value="NZ_FORU01000019.1"/>
</dbReference>
<dbReference type="PROSITE" id="PS00178">
    <property type="entry name" value="AA_TRNA_LIGASE_I"/>
    <property type="match status" value="1"/>
</dbReference>
<dbReference type="PRINTS" id="PR01040">
    <property type="entry name" value="TRNASYNTHTYR"/>
</dbReference>
<dbReference type="EC" id="6.1.1.1" evidence="11"/>
<dbReference type="STRING" id="1150112.SAMN04487893_11922"/>
<dbReference type="EMBL" id="FORU01000019">
    <property type="protein sequence ID" value="SFJ85295.1"/>
    <property type="molecule type" value="Genomic_DNA"/>
</dbReference>
<dbReference type="GO" id="GO:0006437">
    <property type="term" value="P:tyrosyl-tRNA aminoacylation"/>
    <property type="evidence" value="ECO:0007669"/>
    <property type="project" value="UniProtKB-UniRule"/>
</dbReference>
<dbReference type="PANTHER" id="PTHR11766">
    <property type="entry name" value="TYROSYL-TRNA SYNTHETASE"/>
    <property type="match status" value="1"/>
</dbReference>
<feature type="short sequence motif" description="'HIGH' region" evidence="11">
    <location>
        <begin position="38"/>
        <end position="47"/>
    </location>
</feature>
<evidence type="ECO:0000256" key="10">
    <source>
        <dbReference type="ARBA" id="ARBA00060965"/>
    </source>
</evidence>
<dbReference type="Gene3D" id="3.10.290.10">
    <property type="entry name" value="RNA-binding S4 domain"/>
    <property type="match status" value="1"/>
</dbReference>
<dbReference type="Proteomes" id="UP000243887">
    <property type="component" value="Unassembled WGS sequence"/>
</dbReference>
<dbReference type="FunFam" id="3.40.50.620:FF:000008">
    <property type="entry name" value="Tyrosine--tRNA ligase"/>
    <property type="match status" value="1"/>
</dbReference>
<comment type="subcellular location">
    <subcellularLocation>
        <location evidence="1 11">Cytoplasm</location>
    </subcellularLocation>
</comment>
<feature type="domain" description="Tyrosine--tRNA ligase SYY-like C-terminal" evidence="13">
    <location>
        <begin position="344"/>
        <end position="426"/>
    </location>
</feature>
<evidence type="ECO:0000256" key="12">
    <source>
        <dbReference type="PROSITE-ProRule" id="PRU00182"/>
    </source>
</evidence>
<evidence type="ECO:0000256" key="9">
    <source>
        <dbReference type="ARBA" id="ARBA00048248"/>
    </source>
</evidence>
<dbReference type="InterPro" id="IPR014729">
    <property type="entry name" value="Rossmann-like_a/b/a_fold"/>
</dbReference>
<feature type="short sequence motif" description="'KMSKS' region" evidence="11">
    <location>
        <begin position="233"/>
        <end position="237"/>
    </location>
</feature>
<dbReference type="GO" id="GO:0003723">
    <property type="term" value="F:RNA binding"/>
    <property type="evidence" value="ECO:0007669"/>
    <property type="project" value="UniProtKB-KW"/>
</dbReference>
<dbReference type="InterPro" id="IPR036986">
    <property type="entry name" value="S4_RNA-bd_sf"/>
</dbReference>
<keyword evidence="2 11" id="KW-0963">Cytoplasm</keyword>
<dbReference type="GO" id="GO:0005829">
    <property type="term" value="C:cytosol"/>
    <property type="evidence" value="ECO:0007669"/>
    <property type="project" value="TreeGrafter"/>
</dbReference>
<evidence type="ECO:0000256" key="11">
    <source>
        <dbReference type="HAMAP-Rule" id="MF_02006"/>
    </source>
</evidence>
<dbReference type="NCBIfam" id="TIGR00234">
    <property type="entry name" value="tyrS"/>
    <property type="match status" value="1"/>
</dbReference>
<reference evidence="15" key="1">
    <citation type="submission" date="2016-10" db="EMBL/GenBank/DDBJ databases">
        <authorList>
            <person name="Varghese N."/>
            <person name="Submissions S."/>
        </authorList>
    </citation>
    <scope>NUCLEOTIDE SEQUENCE [LARGE SCALE GENOMIC DNA]</scope>
    <source>
        <strain evidence="15">DSM 26542</strain>
    </source>
</reference>
<dbReference type="GO" id="GO:0042803">
    <property type="term" value="F:protein homodimerization activity"/>
    <property type="evidence" value="ECO:0007669"/>
    <property type="project" value="UniProtKB-ARBA"/>
</dbReference>
<evidence type="ECO:0000256" key="5">
    <source>
        <dbReference type="ARBA" id="ARBA00022840"/>
    </source>
</evidence>
<comment type="subunit">
    <text evidence="11">Homodimer.</text>
</comment>
<keyword evidence="3 11" id="KW-0436">Ligase</keyword>
<evidence type="ECO:0000256" key="2">
    <source>
        <dbReference type="ARBA" id="ARBA00022490"/>
    </source>
</evidence>
<dbReference type="SUPFAM" id="SSF52374">
    <property type="entry name" value="Nucleotidylyl transferase"/>
    <property type="match status" value="1"/>
</dbReference>
<dbReference type="CDD" id="cd00165">
    <property type="entry name" value="S4"/>
    <property type="match status" value="1"/>
</dbReference>
<organism evidence="14 15">
    <name type="scientific">Myroides guanonis</name>
    <dbReference type="NCBI Taxonomy" id="1150112"/>
    <lineage>
        <taxon>Bacteria</taxon>
        <taxon>Pseudomonadati</taxon>
        <taxon>Bacteroidota</taxon>
        <taxon>Flavobacteriia</taxon>
        <taxon>Flavobacteriales</taxon>
        <taxon>Flavobacteriaceae</taxon>
        <taxon>Myroides</taxon>
    </lineage>
</organism>
<protein>
    <recommendedName>
        <fullName evidence="11">Tyrosine--tRNA ligase</fullName>
        <ecNumber evidence="11">6.1.1.1</ecNumber>
    </recommendedName>
    <alternativeName>
        <fullName evidence="11">Tyrosyl-tRNA synthetase</fullName>
        <shortName evidence="11">TyrRS</shortName>
    </alternativeName>
</protein>
<dbReference type="InterPro" id="IPR002305">
    <property type="entry name" value="aa-tRNA-synth_Ic"/>
</dbReference>
<comment type="similarity">
    <text evidence="10 11">Belongs to the class-I aminoacyl-tRNA synthetase family. TyrS type 1 subfamily.</text>
</comment>
<dbReference type="InterPro" id="IPR002307">
    <property type="entry name" value="Tyr-tRNA-ligase"/>
</dbReference>
<dbReference type="PANTHER" id="PTHR11766:SF0">
    <property type="entry name" value="TYROSINE--TRNA LIGASE, MITOCHONDRIAL"/>
    <property type="match status" value="1"/>
</dbReference>
<feature type="binding site" evidence="11">
    <location>
        <position position="173"/>
    </location>
    <ligand>
        <name>L-tyrosine</name>
        <dbReference type="ChEBI" id="CHEBI:58315"/>
    </ligand>
</feature>
<evidence type="ECO:0000313" key="15">
    <source>
        <dbReference type="Proteomes" id="UP000243887"/>
    </source>
</evidence>
<evidence type="ECO:0000256" key="1">
    <source>
        <dbReference type="ARBA" id="ARBA00004496"/>
    </source>
</evidence>
<keyword evidence="7 11" id="KW-0648">Protein biosynthesis</keyword>
<dbReference type="GO" id="GO:0004831">
    <property type="term" value="F:tyrosine-tRNA ligase activity"/>
    <property type="evidence" value="ECO:0007669"/>
    <property type="project" value="UniProtKB-UniRule"/>
</dbReference>
<feature type="binding site" evidence="11">
    <location>
        <position position="33"/>
    </location>
    <ligand>
        <name>L-tyrosine</name>
        <dbReference type="ChEBI" id="CHEBI:58315"/>
    </ligand>
</feature>
<dbReference type="InterPro" id="IPR054608">
    <property type="entry name" value="SYY-like_C"/>
</dbReference>
<evidence type="ECO:0000256" key="8">
    <source>
        <dbReference type="ARBA" id="ARBA00023146"/>
    </source>
</evidence>
<dbReference type="InterPro" id="IPR024107">
    <property type="entry name" value="Tyr-tRNA-ligase_bac_1"/>
</dbReference>
<name>A0A1I3UQX0_9FLAO</name>
<dbReference type="AlphaFoldDB" id="A0A1I3UQX0"/>
<feature type="binding site" evidence="11">
    <location>
        <position position="177"/>
    </location>
    <ligand>
        <name>L-tyrosine</name>
        <dbReference type="ChEBI" id="CHEBI:58315"/>
    </ligand>
</feature>
<evidence type="ECO:0000256" key="3">
    <source>
        <dbReference type="ARBA" id="ARBA00022598"/>
    </source>
</evidence>
<keyword evidence="6 12" id="KW-0694">RNA-binding</keyword>
<accession>A0A1I3UQX0</accession>
<keyword evidence="8 11" id="KW-0030">Aminoacyl-tRNA synthetase</keyword>
<dbReference type="GO" id="GO:0005524">
    <property type="term" value="F:ATP binding"/>
    <property type="evidence" value="ECO:0007669"/>
    <property type="project" value="UniProtKB-UniRule"/>
</dbReference>
<sequence>MKNFIEEVTWRGMLHDVMPGTEEHLLEQMRVAYVGIDPTADSLHIGHLVGVMLLKHFQLAGHKPIALIGGATGMIGDPSGKSNERNLLDEAALRHNQQAIKSQLERFLDFNSGEANAAELVNNYDWMKEFSFLEFIRTVGKHLTVNYMMAKDSVKKRLNGEFAEGMSFTEFSYQLLQGYDFLHLFEKKSVTLQMGGSDQWGNITTGTELIRRIASEKAYALTCPLITKADGTKFGKSEGGNIWLSAEYTSPYKFYQYWVNTSDADAEKYIKIFTFISKEDIESLIQEHQQAPHLRVLQKRLADEVTIMVHGEEQLENAIKASNILFGNSNAEDLKQLDEKTFLEVFDGVPQAIIEMSDVEAGLGIVDALASKSGFTTSNGEARRALQANSISVNREKVTEDYVITKEDLINNQFVLLQKGKKNYFVLQIK</sequence>
<keyword evidence="15" id="KW-1185">Reference proteome</keyword>
<feature type="binding site" evidence="11">
    <location>
        <position position="236"/>
    </location>
    <ligand>
        <name>ATP</name>
        <dbReference type="ChEBI" id="CHEBI:30616"/>
    </ligand>
</feature>
<dbReference type="Gene3D" id="3.40.50.620">
    <property type="entry name" value="HUPs"/>
    <property type="match status" value="1"/>
</dbReference>
<keyword evidence="4 11" id="KW-0547">Nucleotide-binding</keyword>
<comment type="catalytic activity">
    <reaction evidence="9 11">
        <text>tRNA(Tyr) + L-tyrosine + ATP = L-tyrosyl-tRNA(Tyr) + AMP + diphosphate + H(+)</text>
        <dbReference type="Rhea" id="RHEA:10220"/>
        <dbReference type="Rhea" id="RHEA-COMP:9706"/>
        <dbReference type="Rhea" id="RHEA-COMP:9707"/>
        <dbReference type="ChEBI" id="CHEBI:15378"/>
        <dbReference type="ChEBI" id="CHEBI:30616"/>
        <dbReference type="ChEBI" id="CHEBI:33019"/>
        <dbReference type="ChEBI" id="CHEBI:58315"/>
        <dbReference type="ChEBI" id="CHEBI:78442"/>
        <dbReference type="ChEBI" id="CHEBI:78536"/>
        <dbReference type="ChEBI" id="CHEBI:456215"/>
        <dbReference type="EC" id="6.1.1.1"/>
    </reaction>
</comment>
<dbReference type="HAMAP" id="MF_02006">
    <property type="entry name" value="Tyr_tRNA_synth_type1"/>
    <property type="match status" value="1"/>
</dbReference>
<comment type="function">
    <text evidence="11">Catalyzes the attachment of tyrosine to tRNA(Tyr) in a two-step reaction: tyrosine is first activated by ATP to form Tyr-AMP and then transferred to the acceptor end of tRNA(Tyr).</text>
</comment>
<dbReference type="Gene3D" id="1.10.240.10">
    <property type="entry name" value="Tyrosyl-Transfer RNA Synthetase"/>
    <property type="match status" value="1"/>
</dbReference>
<dbReference type="Pfam" id="PF00579">
    <property type="entry name" value="tRNA-synt_1b"/>
    <property type="match status" value="1"/>
</dbReference>
<gene>
    <name evidence="11" type="primary">tyrS</name>
    <name evidence="14" type="ORF">SAMN04487893_11922</name>
</gene>
<dbReference type="InterPro" id="IPR001412">
    <property type="entry name" value="aa-tRNA-synth_I_CS"/>
</dbReference>
<evidence type="ECO:0000256" key="4">
    <source>
        <dbReference type="ARBA" id="ARBA00022741"/>
    </source>
</evidence>
<keyword evidence="5 11" id="KW-0067">ATP-binding</keyword>
<proteinExistence type="inferred from homology"/>
<dbReference type="CDD" id="cd00805">
    <property type="entry name" value="TyrRS_core"/>
    <property type="match status" value="1"/>
</dbReference>
<evidence type="ECO:0000259" key="13">
    <source>
        <dbReference type="Pfam" id="PF22421"/>
    </source>
</evidence>
<dbReference type="PROSITE" id="PS50889">
    <property type="entry name" value="S4"/>
    <property type="match status" value="1"/>
</dbReference>
<evidence type="ECO:0000313" key="14">
    <source>
        <dbReference type="EMBL" id="SFJ85295.1"/>
    </source>
</evidence>
<dbReference type="OrthoDB" id="9804243at2"/>
<dbReference type="InterPro" id="IPR024088">
    <property type="entry name" value="Tyr-tRNA-ligase_bac-type"/>
</dbReference>
<dbReference type="SUPFAM" id="SSF55174">
    <property type="entry name" value="Alpha-L RNA-binding motif"/>
    <property type="match status" value="1"/>
</dbReference>
<dbReference type="FunFam" id="1.10.240.10:FF:000001">
    <property type="entry name" value="Tyrosine--tRNA ligase"/>
    <property type="match status" value="1"/>
</dbReference>